<accession>A0A975FZB8</accession>
<dbReference type="InterPro" id="IPR029058">
    <property type="entry name" value="AB_hydrolase_fold"/>
</dbReference>
<dbReference type="SUPFAM" id="SSF53474">
    <property type="entry name" value="alpha/beta-Hydrolases"/>
    <property type="match status" value="1"/>
</dbReference>
<dbReference type="InterPro" id="IPR050261">
    <property type="entry name" value="FrsA_esterase"/>
</dbReference>
<dbReference type="AlphaFoldDB" id="A0A975FZB8"/>
<gene>
    <name evidence="3" type="ORF">KCG34_23340</name>
</gene>
<dbReference type="GO" id="GO:0052689">
    <property type="term" value="F:carboxylic ester hydrolase activity"/>
    <property type="evidence" value="ECO:0007669"/>
    <property type="project" value="UniProtKB-ARBA"/>
</dbReference>
<evidence type="ECO:0000259" key="2">
    <source>
        <dbReference type="Pfam" id="PF01738"/>
    </source>
</evidence>
<feature type="domain" description="Dienelactone hydrolase" evidence="2">
    <location>
        <begin position="16"/>
        <end position="233"/>
    </location>
</feature>
<evidence type="ECO:0000256" key="1">
    <source>
        <dbReference type="ARBA" id="ARBA00022801"/>
    </source>
</evidence>
<dbReference type="PANTHER" id="PTHR22946">
    <property type="entry name" value="DIENELACTONE HYDROLASE DOMAIN-CONTAINING PROTEIN-RELATED"/>
    <property type="match status" value="1"/>
</dbReference>
<protein>
    <submittedName>
        <fullName evidence="3">Dienelactone hydrolase family protein</fullName>
    </submittedName>
</protein>
<organism evidence="3 4">
    <name type="scientific">Phenylobacterium montanum</name>
    <dbReference type="NCBI Taxonomy" id="2823693"/>
    <lineage>
        <taxon>Bacteria</taxon>
        <taxon>Pseudomonadati</taxon>
        <taxon>Pseudomonadota</taxon>
        <taxon>Alphaproteobacteria</taxon>
        <taxon>Caulobacterales</taxon>
        <taxon>Caulobacteraceae</taxon>
        <taxon>Phenylobacterium</taxon>
    </lineage>
</organism>
<dbReference type="Pfam" id="PF01738">
    <property type="entry name" value="DLH"/>
    <property type="match status" value="1"/>
</dbReference>
<dbReference type="PANTHER" id="PTHR22946:SF9">
    <property type="entry name" value="POLYKETIDE TRANSFERASE AF380"/>
    <property type="match status" value="1"/>
</dbReference>
<dbReference type="InterPro" id="IPR002925">
    <property type="entry name" value="Dienelactn_hydro"/>
</dbReference>
<evidence type="ECO:0000313" key="4">
    <source>
        <dbReference type="Proteomes" id="UP000676409"/>
    </source>
</evidence>
<dbReference type="Proteomes" id="UP000676409">
    <property type="component" value="Chromosome"/>
</dbReference>
<dbReference type="Gene3D" id="3.40.50.1820">
    <property type="entry name" value="alpha/beta hydrolase"/>
    <property type="match status" value="1"/>
</dbReference>
<sequence length="254" mass="27782">MDLLAHAARLEPHLSVVRPTGLQRYPVVVQMHDCSGVNATQFRYAEAARDIGCAAVVLDSFAPLGISRPEAKATVCTGLRFRGDQRAVDLVATLKWLTRQPWADPDNIVVAGWSHGAWAAMEALAGSADEALEARALLSRLRAAILFYPYAGAASHTYRQGWGPHRPKVYACLAGRDMVVGRVAPARTFQRLRDDGLDVRILDLPDAGHCFDDPETNALFARYSPCLAEQARRFYLDALAEASAKPGPRLAFSR</sequence>
<name>A0A975FZB8_9CAUL</name>
<reference evidence="3" key="1">
    <citation type="submission" date="2021-04" db="EMBL/GenBank/DDBJ databases">
        <title>The complete genome sequence of Caulobacter sp. S6.</title>
        <authorList>
            <person name="Tang Y."/>
            <person name="Ouyang W."/>
            <person name="Liu Q."/>
            <person name="Huang B."/>
            <person name="Guo Z."/>
            <person name="Lei P."/>
        </authorList>
    </citation>
    <scope>NUCLEOTIDE SEQUENCE</scope>
    <source>
        <strain evidence="3">S6</strain>
    </source>
</reference>
<dbReference type="RefSeq" id="WP_211937987.1">
    <property type="nucleotide sequence ID" value="NZ_CP073078.1"/>
</dbReference>
<keyword evidence="1 3" id="KW-0378">Hydrolase</keyword>
<proteinExistence type="predicted"/>
<keyword evidence="4" id="KW-1185">Reference proteome</keyword>
<dbReference type="KEGG" id="caul:KCG34_23340"/>
<evidence type="ECO:0000313" key="3">
    <source>
        <dbReference type="EMBL" id="QUD87936.1"/>
    </source>
</evidence>
<dbReference type="EMBL" id="CP073078">
    <property type="protein sequence ID" value="QUD87936.1"/>
    <property type="molecule type" value="Genomic_DNA"/>
</dbReference>